<evidence type="ECO:0000313" key="2">
    <source>
        <dbReference type="Proteomes" id="UP001056766"/>
    </source>
</evidence>
<sequence length="66" mass="7597">MIKPKDAINAGVVKKQYILGRRDDSEAMEAMRPTYMKENIGDSITKREPSEVLLLLLMIHQRARIL</sequence>
<reference evidence="1" key="2">
    <citation type="submission" date="2021-04" db="EMBL/GenBank/DDBJ databases">
        <authorList>
            <person name="Dong X."/>
        </authorList>
    </citation>
    <scope>NUCLEOTIDE SEQUENCE</scope>
    <source>
        <strain evidence="1">LLY</strain>
    </source>
</reference>
<protein>
    <submittedName>
        <fullName evidence="1">Uncharacterized protein</fullName>
    </submittedName>
</protein>
<keyword evidence="2" id="KW-1185">Reference proteome</keyword>
<organism evidence="1 2">
    <name type="scientific">Methanococcoides seepicolus</name>
    <dbReference type="NCBI Taxonomy" id="2828780"/>
    <lineage>
        <taxon>Archaea</taxon>
        <taxon>Methanobacteriati</taxon>
        <taxon>Methanobacteriota</taxon>
        <taxon>Stenosarchaea group</taxon>
        <taxon>Methanomicrobia</taxon>
        <taxon>Methanosarcinales</taxon>
        <taxon>Methanosarcinaceae</taxon>
        <taxon>Methanococcoides</taxon>
    </lineage>
</organism>
<dbReference type="RefSeq" id="WP_250868101.1">
    <property type="nucleotide sequence ID" value="NZ_JAGSOI010000023.1"/>
</dbReference>
<comment type="caution">
    <text evidence="1">The sequence shown here is derived from an EMBL/GenBank/DDBJ whole genome shotgun (WGS) entry which is preliminary data.</text>
</comment>
<evidence type="ECO:0000313" key="1">
    <source>
        <dbReference type="EMBL" id="MCM1986744.1"/>
    </source>
</evidence>
<dbReference type="Proteomes" id="UP001056766">
    <property type="component" value="Unassembled WGS sequence"/>
</dbReference>
<proteinExistence type="predicted"/>
<dbReference type="EMBL" id="JAGSOI010000023">
    <property type="protein sequence ID" value="MCM1986744.1"/>
    <property type="molecule type" value="Genomic_DNA"/>
</dbReference>
<dbReference type="AlphaFoldDB" id="A0A9E4ZGI2"/>
<name>A0A9E4ZGI2_9EURY</name>
<gene>
    <name evidence="1" type="ORF">KDK67_06985</name>
</gene>
<accession>A0A9E4ZGI2</accession>
<reference evidence="1" key="1">
    <citation type="journal article" date="2021" name="mSystems">
        <title>Bacteria and Archaea Synergistically Convert Glycine Betaine to Biogenic Methane in the Formosa Cold Seep of the South China Sea.</title>
        <authorList>
            <person name="Li L."/>
            <person name="Zhang W."/>
            <person name="Zhang S."/>
            <person name="Song L."/>
            <person name="Sun Q."/>
            <person name="Zhang H."/>
            <person name="Xiang H."/>
            <person name="Dong X."/>
        </authorList>
    </citation>
    <scope>NUCLEOTIDE SEQUENCE</scope>
    <source>
        <strain evidence="1">LLY</strain>
    </source>
</reference>